<organism evidence="2 3">
    <name type="scientific">Xenopus laevis</name>
    <name type="common">African clawed frog</name>
    <dbReference type="NCBI Taxonomy" id="8355"/>
    <lineage>
        <taxon>Eukaryota</taxon>
        <taxon>Metazoa</taxon>
        <taxon>Chordata</taxon>
        <taxon>Craniata</taxon>
        <taxon>Vertebrata</taxon>
        <taxon>Euteleostomi</taxon>
        <taxon>Amphibia</taxon>
        <taxon>Batrachia</taxon>
        <taxon>Anura</taxon>
        <taxon>Pipoidea</taxon>
        <taxon>Pipidae</taxon>
        <taxon>Xenopodinae</taxon>
        <taxon>Xenopus</taxon>
        <taxon>Xenopus</taxon>
    </lineage>
</organism>
<keyword evidence="1" id="KW-0732">Signal</keyword>
<reference evidence="3" key="1">
    <citation type="journal article" date="2016" name="Nature">
        <title>Genome evolution in the allotetraploid frog Xenopus laevis.</title>
        <authorList>
            <person name="Session A.M."/>
            <person name="Uno Y."/>
            <person name="Kwon T."/>
            <person name="Chapman J.A."/>
            <person name="Toyoda A."/>
            <person name="Takahashi S."/>
            <person name="Fukui A."/>
            <person name="Hikosaka A."/>
            <person name="Suzuki A."/>
            <person name="Kondo M."/>
            <person name="van Heeringen S.J."/>
            <person name="Quigley I."/>
            <person name="Heinz S."/>
            <person name="Ogino H."/>
            <person name="Ochi H."/>
            <person name="Hellsten U."/>
            <person name="Lyons J.B."/>
            <person name="Simakov O."/>
            <person name="Putnam N."/>
            <person name="Stites J."/>
            <person name="Kuroki Y."/>
            <person name="Tanaka T."/>
            <person name="Michiue T."/>
            <person name="Watanabe M."/>
            <person name="Bogdanovic O."/>
            <person name="Lister R."/>
            <person name="Georgiou G."/>
            <person name="Paranjpe S.S."/>
            <person name="van Kruijsbergen I."/>
            <person name="Shu S."/>
            <person name="Carlson J."/>
            <person name="Kinoshita T."/>
            <person name="Ohta Y."/>
            <person name="Mawaribuchi S."/>
            <person name="Jenkins J."/>
            <person name="Grimwood J."/>
            <person name="Schmutz J."/>
            <person name="Mitros T."/>
            <person name="Mozaffari S.V."/>
            <person name="Suzuki Y."/>
            <person name="Haramoto Y."/>
            <person name="Yamamoto T.S."/>
            <person name="Takagi C."/>
            <person name="Heald R."/>
            <person name="Miller K."/>
            <person name="Haudenschild C."/>
            <person name="Kitzman J."/>
            <person name="Nakayama T."/>
            <person name="Izutsu Y."/>
            <person name="Robert J."/>
            <person name="Fortriede J."/>
            <person name="Burns K."/>
            <person name="Lotay V."/>
            <person name="Karimi K."/>
            <person name="Yasuoka Y."/>
            <person name="Dichmann D.S."/>
            <person name="Flajnik M.F."/>
            <person name="Houston D.W."/>
            <person name="Shendure J."/>
            <person name="DuPasquier L."/>
            <person name="Vize P.D."/>
            <person name="Zorn A.M."/>
            <person name="Ito M."/>
            <person name="Marcotte E.M."/>
            <person name="Wallingford J.B."/>
            <person name="Ito Y."/>
            <person name="Asashima M."/>
            <person name="Ueno N."/>
            <person name="Matsuda Y."/>
            <person name="Veenstra G.J."/>
            <person name="Fujiyama A."/>
            <person name="Harland R.M."/>
            <person name="Taira M."/>
            <person name="Rokhsar D.S."/>
        </authorList>
    </citation>
    <scope>NUCLEOTIDE SEQUENCE [LARGE SCALE GENOMIC DNA]</scope>
    <source>
        <strain evidence="3">J</strain>
    </source>
</reference>
<evidence type="ECO:0000256" key="1">
    <source>
        <dbReference type="SAM" id="SignalP"/>
    </source>
</evidence>
<evidence type="ECO:0000313" key="2">
    <source>
        <dbReference type="EMBL" id="OCT86158.1"/>
    </source>
</evidence>
<name>A0A974D6Q2_XENLA</name>
<dbReference type="Proteomes" id="UP000694892">
    <property type="component" value="Chromosome 3S"/>
</dbReference>
<evidence type="ECO:0008006" key="4">
    <source>
        <dbReference type="Google" id="ProtNLM"/>
    </source>
</evidence>
<gene>
    <name evidence="2" type="ORF">XELAEV_18019853mg</name>
</gene>
<feature type="chain" id="PRO_5037777286" description="Secreted protein" evidence="1">
    <location>
        <begin position="34"/>
        <end position="101"/>
    </location>
</feature>
<evidence type="ECO:0000313" key="3">
    <source>
        <dbReference type="Proteomes" id="UP000694892"/>
    </source>
</evidence>
<sequence>MSVVGFVFMSLNLNLRSVCVLVRKLMAHGVTVADKTPCPVLPWRSRYNHCSVCVCQITALEMTLKEVTGSAGAFKPPHVPFASYCFQLSVSVRCLSCAVDL</sequence>
<dbReference type="EMBL" id="CM004471">
    <property type="protein sequence ID" value="OCT86158.1"/>
    <property type="molecule type" value="Genomic_DNA"/>
</dbReference>
<protein>
    <recommendedName>
        <fullName evidence="4">Secreted protein</fullName>
    </recommendedName>
</protein>
<proteinExistence type="predicted"/>
<accession>A0A974D6Q2</accession>
<dbReference type="AlphaFoldDB" id="A0A974D6Q2"/>
<feature type="signal peptide" evidence="1">
    <location>
        <begin position="1"/>
        <end position="33"/>
    </location>
</feature>